<evidence type="ECO:0000259" key="2">
    <source>
        <dbReference type="Pfam" id="PF07969"/>
    </source>
</evidence>
<organism evidence="3">
    <name type="scientific">Clostridioides difficile</name>
    <name type="common">Peptoclostridium difficile</name>
    <dbReference type="NCBI Taxonomy" id="1496"/>
    <lineage>
        <taxon>Bacteria</taxon>
        <taxon>Bacillati</taxon>
        <taxon>Bacillota</taxon>
        <taxon>Clostridia</taxon>
        <taxon>Peptostreptococcales</taxon>
        <taxon>Peptostreptococcaceae</taxon>
        <taxon>Clostridioides</taxon>
    </lineage>
</organism>
<dbReference type="InterPro" id="IPR011059">
    <property type="entry name" value="Metal-dep_hydrolase_composite"/>
</dbReference>
<proteinExistence type="predicted"/>
<dbReference type="Gene3D" id="2.30.40.10">
    <property type="entry name" value="Urease, subunit C, domain 1"/>
    <property type="match status" value="1"/>
</dbReference>
<evidence type="ECO:0000256" key="1">
    <source>
        <dbReference type="SAM" id="MobiDB-lite"/>
    </source>
</evidence>
<evidence type="ECO:0000313" key="3">
    <source>
        <dbReference type="EMBL" id="SUY83651.1"/>
    </source>
</evidence>
<name>A0A381KNK2_CLODI</name>
<dbReference type="GO" id="GO:0016810">
    <property type="term" value="F:hydrolase activity, acting on carbon-nitrogen (but not peptide) bonds"/>
    <property type="evidence" value="ECO:0007669"/>
    <property type="project" value="InterPro"/>
</dbReference>
<feature type="compositionally biased region" description="Basic and acidic residues" evidence="1">
    <location>
        <begin position="163"/>
        <end position="177"/>
    </location>
</feature>
<dbReference type="Gene3D" id="3.10.310.70">
    <property type="match status" value="1"/>
</dbReference>
<accession>A0A381KNK2</accession>
<dbReference type="EC" id="3.5.1.91" evidence="3"/>
<feature type="region of interest" description="Disordered" evidence="1">
    <location>
        <begin position="161"/>
        <end position="180"/>
    </location>
</feature>
<gene>
    <name evidence="3" type="primary">nfdA_1</name>
    <name evidence="3" type="ORF">NCTC13307_04781</name>
</gene>
<dbReference type="PANTHER" id="PTHR22642">
    <property type="entry name" value="IMIDAZOLONEPROPIONASE"/>
    <property type="match status" value="1"/>
</dbReference>
<dbReference type="Pfam" id="PF07969">
    <property type="entry name" value="Amidohydro_3"/>
    <property type="match status" value="1"/>
</dbReference>
<dbReference type="EMBL" id="UFWD01000003">
    <property type="protein sequence ID" value="SUY83651.1"/>
    <property type="molecule type" value="Genomic_DNA"/>
</dbReference>
<feature type="domain" description="Amidohydrolase 3" evidence="2">
    <location>
        <begin position="48"/>
        <end position="196"/>
    </location>
</feature>
<sequence>MKAKIYYNGNIITMEDSICGDAILIKDKIIKKIGTKEEVFALKNKDTEIIDLQGKTLMPSFIDSHSHLIAFATTLKLVPLEDATSFKDIVKKIQDFKESNNIKKGDWIIGFSYDNNFLEENKHPDKSVLDSASSENPILISHASGHMGVANTLGLKQLGVTNETRDPEGGHIGRVEGSEEPNGYLEENAFFNVASKIKQPSSNEIFNSIEKHRHISKLWYYNSSRRFNGKKINLTF</sequence>
<dbReference type="SUPFAM" id="SSF51338">
    <property type="entry name" value="Composite domain of metallo-dependent hydrolases"/>
    <property type="match status" value="1"/>
</dbReference>
<dbReference type="Gene3D" id="3.20.20.140">
    <property type="entry name" value="Metal-dependent hydrolases"/>
    <property type="match status" value="1"/>
</dbReference>
<protein>
    <submittedName>
        <fullName evidence="3">Amidohydrolase</fullName>
        <ecNumber evidence="3">3.5.1.91</ecNumber>
    </submittedName>
</protein>
<dbReference type="PANTHER" id="PTHR22642:SF2">
    <property type="entry name" value="PROTEIN LONG AFTER FAR-RED 3"/>
    <property type="match status" value="1"/>
</dbReference>
<keyword evidence="3" id="KW-0378">Hydrolase</keyword>
<dbReference type="AlphaFoldDB" id="A0A381KNK2"/>
<dbReference type="InterPro" id="IPR013108">
    <property type="entry name" value="Amidohydro_3"/>
</dbReference>
<reference evidence="3" key="1">
    <citation type="submission" date="2018-06" db="EMBL/GenBank/DDBJ databases">
        <authorList>
            <consortium name="Pathogen Informatics"/>
            <person name="Doyle S."/>
        </authorList>
    </citation>
    <scope>NUCLEOTIDE SEQUENCE</scope>
    <source>
        <strain evidence="3">NCTC13307</strain>
    </source>
</reference>